<organism evidence="3 4">
    <name type="scientific">Candidatus Lactobacillus pullistercoris</name>
    <dbReference type="NCBI Taxonomy" id="2838636"/>
    <lineage>
        <taxon>Bacteria</taxon>
        <taxon>Bacillati</taxon>
        <taxon>Bacillota</taxon>
        <taxon>Bacilli</taxon>
        <taxon>Lactobacillales</taxon>
        <taxon>Lactobacillaceae</taxon>
        <taxon>Lactobacillus</taxon>
    </lineage>
</organism>
<comment type="caution">
    <text evidence="3">The sequence shown here is derived from an EMBL/GenBank/DDBJ whole genome shotgun (WGS) entry which is preliminary data.</text>
</comment>
<evidence type="ECO:0000256" key="1">
    <source>
        <dbReference type="SAM" id="MobiDB-lite"/>
    </source>
</evidence>
<reference evidence="3" key="1">
    <citation type="journal article" date="2021" name="PeerJ">
        <title>Extensive microbial diversity within the chicken gut microbiome revealed by metagenomics and culture.</title>
        <authorList>
            <person name="Gilroy R."/>
            <person name="Ravi A."/>
            <person name="Getino M."/>
            <person name="Pursley I."/>
            <person name="Horton D.L."/>
            <person name="Alikhan N.F."/>
            <person name="Baker D."/>
            <person name="Gharbi K."/>
            <person name="Hall N."/>
            <person name="Watson M."/>
            <person name="Adriaenssens E.M."/>
            <person name="Foster-Nyarko E."/>
            <person name="Jarju S."/>
            <person name="Secka A."/>
            <person name="Antonio M."/>
            <person name="Oren A."/>
            <person name="Chaudhuri R.R."/>
            <person name="La Ragione R."/>
            <person name="Hildebrand F."/>
            <person name="Pallen M.J."/>
        </authorList>
    </citation>
    <scope>NUCLEOTIDE SEQUENCE</scope>
    <source>
        <strain evidence="3">F6-686</strain>
    </source>
</reference>
<dbReference type="Proteomes" id="UP000823844">
    <property type="component" value="Unassembled WGS sequence"/>
</dbReference>
<feature type="region of interest" description="Disordered" evidence="1">
    <location>
        <begin position="1"/>
        <end position="66"/>
    </location>
</feature>
<gene>
    <name evidence="3" type="ORF">H9806_06250</name>
</gene>
<dbReference type="InterPro" id="IPR002631">
    <property type="entry name" value="Plasmid_rep_OBD"/>
</dbReference>
<feature type="domain" description="Plasmid replication protein origin binding" evidence="2">
    <location>
        <begin position="66"/>
        <end position="183"/>
    </location>
</feature>
<dbReference type="GO" id="GO:0005727">
    <property type="term" value="C:extrachromosomal circular DNA"/>
    <property type="evidence" value="ECO:0007669"/>
    <property type="project" value="InterPro"/>
</dbReference>
<dbReference type="Pfam" id="PF01719">
    <property type="entry name" value="Rep_OBD"/>
    <property type="match status" value="1"/>
</dbReference>
<dbReference type="GO" id="GO:0003916">
    <property type="term" value="F:DNA topoisomerase activity"/>
    <property type="evidence" value="ECO:0007669"/>
    <property type="project" value="InterPro"/>
</dbReference>
<accession>A0A9E2NTX9</accession>
<name>A0A9E2NTX9_9LACO</name>
<evidence type="ECO:0000313" key="4">
    <source>
        <dbReference type="Proteomes" id="UP000823844"/>
    </source>
</evidence>
<dbReference type="EMBL" id="JAHLFT010000079">
    <property type="protein sequence ID" value="MBU3828711.1"/>
    <property type="molecule type" value="Genomic_DNA"/>
</dbReference>
<evidence type="ECO:0000259" key="2">
    <source>
        <dbReference type="Pfam" id="PF01719"/>
    </source>
</evidence>
<reference evidence="3" key="2">
    <citation type="submission" date="2021-04" db="EMBL/GenBank/DDBJ databases">
        <authorList>
            <person name="Gilroy R."/>
        </authorList>
    </citation>
    <scope>NUCLEOTIDE SEQUENCE</scope>
    <source>
        <strain evidence="3">F6-686</strain>
    </source>
</reference>
<feature type="compositionally biased region" description="Basic and acidic residues" evidence="1">
    <location>
        <begin position="27"/>
        <end position="47"/>
    </location>
</feature>
<sequence length="255" mass="29754">MKEKNKKMETMEAAATTTTSSPLPKSEVNKIEKLKKSIKDSNPKKSDVIGQINVHTPNKSNVTGQTDQRSTTWTLLLYQDSAPENWKDKLKELHVPFIASPLHDKDLKQDGTKKKPHYHIIVRFRSKKSFKQIKEGVCDPLGGPHPQPVFDFPTMVRYLAHLDDPEKAQYNIEDIEVYGNIDVKQYLYNHQEYQMEILKDILNFCEKYDITEYSTICNYARDERPRWFPYVTKIFRSTVDAYVRSQRYASENDGN</sequence>
<dbReference type="AlphaFoldDB" id="A0A9E2NTX9"/>
<protein>
    <submittedName>
        <fullName evidence="3">Replication protein</fullName>
    </submittedName>
</protein>
<feature type="compositionally biased region" description="Basic and acidic residues" evidence="1">
    <location>
        <begin position="1"/>
        <end position="10"/>
    </location>
</feature>
<feature type="compositionally biased region" description="Polar residues" evidence="1">
    <location>
        <begin position="53"/>
        <end position="66"/>
    </location>
</feature>
<dbReference type="Gene3D" id="3.40.1310.30">
    <property type="match status" value="1"/>
</dbReference>
<evidence type="ECO:0000313" key="3">
    <source>
        <dbReference type="EMBL" id="MBU3828711.1"/>
    </source>
</evidence>
<proteinExistence type="predicted"/>
<dbReference type="GO" id="GO:0006260">
    <property type="term" value="P:DNA replication"/>
    <property type="evidence" value="ECO:0007669"/>
    <property type="project" value="InterPro"/>
</dbReference>
<dbReference type="GO" id="GO:0003677">
    <property type="term" value="F:DNA binding"/>
    <property type="evidence" value="ECO:0007669"/>
    <property type="project" value="InterPro"/>
</dbReference>